<dbReference type="PIRSF" id="PIRSF001619">
    <property type="entry name" value="Biotin_synth"/>
    <property type="match status" value="1"/>
</dbReference>
<comment type="function">
    <text evidence="13">Catalyzes the conversion of dethiobiotin (DTB) to biotin by the insertion of a sulfur atom into dethiobiotin via a radical-based mechanism.</text>
</comment>
<evidence type="ECO:0000256" key="8">
    <source>
        <dbReference type="ARBA" id="ARBA00022723"/>
    </source>
</evidence>
<dbReference type="UniPathway" id="UPA00078">
    <property type="reaction ID" value="UER00162"/>
</dbReference>
<feature type="binding site" evidence="13 14">
    <location>
        <position position="108"/>
    </location>
    <ligand>
        <name>[2Fe-2S] cluster</name>
        <dbReference type="ChEBI" id="CHEBI:190135"/>
    </ligand>
</feature>
<feature type="binding site" evidence="13 14">
    <location>
        <position position="72"/>
    </location>
    <ligand>
        <name>[4Fe-4S] cluster</name>
        <dbReference type="ChEBI" id="CHEBI:49883"/>
        <note>4Fe-4S-S-AdoMet</note>
    </ligand>
</feature>
<organism evidence="16 17">
    <name type="scientific">Aminomonas paucivorans DSM 12260</name>
    <dbReference type="NCBI Taxonomy" id="584708"/>
    <lineage>
        <taxon>Bacteria</taxon>
        <taxon>Thermotogati</taxon>
        <taxon>Synergistota</taxon>
        <taxon>Synergistia</taxon>
        <taxon>Synergistales</taxon>
        <taxon>Synergistaceae</taxon>
        <taxon>Aminomonas</taxon>
    </lineage>
</organism>
<keyword evidence="8 13" id="KW-0479">Metal-binding</keyword>
<accession>E3CYN5</accession>
<comment type="pathway">
    <text evidence="1 13">Cofactor biosynthesis; biotin biosynthesis; biotin from 7,8-diaminononanoate: step 2/2.</text>
</comment>
<dbReference type="NCBIfam" id="TIGR00433">
    <property type="entry name" value="bioB"/>
    <property type="match status" value="1"/>
</dbReference>
<feature type="binding site" evidence="13 14">
    <location>
        <position position="270"/>
    </location>
    <ligand>
        <name>[2Fe-2S] cluster</name>
        <dbReference type="ChEBI" id="CHEBI:190135"/>
    </ligand>
</feature>
<dbReference type="SUPFAM" id="SSF102114">
    <property type="entry name" value="Radical SAM enzymes"/>
    <property type="match status" value="1"/>
</dbReference>
<dbReference type="InterPro" id="IPR010722">
    <property type="entry name" value="BATS_dom"/>
</dbReference>
<dbReference type="OrthoDB" id="9786826at2"/>
<dbReference type="EC" id="2.8.1.6" evidence="3 13"/>
<dbReference type="InterPro" id="IPR007197">
    <property type="entry name" value="rSAM"/>
</dbReference>
<dbReference type="Pfam" id="PF04055">
    <property type="entry name" value="Radical_SAM"/>
    <property type="match status" value="1"/>
</dbReference>
<keyword evidence="11 13" id="KW-0411">Iron-sulfur</keyword>
<dbReference type="HAMAP" id="MF_01694">
    <property type="entry name" value="BioB"/>
    <property type="match status" value="1"/>
</dbReference>
<dbReference type="PaxDb" id="584708-Apau_0331"/>
<evidence type="ECO:0000256" key="3">
    <source>
        <dbReference type="ARBA" id="ARBA00012236"/>
    </source>
</evidence>
<proteinExistence type="inferred from homology"/>
<dbReference type="SFLD" id="SFLDG01060">
    <property type="entry name" value="BATS_domain_containing"/>
    <property type="match status" value="1"/>
</dbReference>
<evidence type="ECO:0000256" key="11">
    <source>
        <dbReference type="ARBA" id="ARBA00023014"/>
    </source>
</evidence>
<keyword evidence="7 13" id="KW-0001">2Fe-2S</keyword>
<dbReference type="PROSITE" id="PS51918">
    <property type="entry name" value="RADICAL_SAM"/>
    <property type="match status" value="1"/>
</dbReference>
<dbReference type="Pfam" id="PF06968">
    <property type="entry name" value="BATS"/>
    <property type="match status" value="1"/>
</dbReference>
<dbReference type="AlphaFoldDB" id="E3CYN5"/>
<evidence type="ECO:0000256" key="6">
    <source>
        <dbReference type="ARBA" id="ARBA00022691"/>
    </source>
</evidence>
<keyword evidence="10 13" id="KW-0408">Iron</keyword>
<name>E3CYN5_9BACT</name>
<evidence type="ECO:0000259" key="15">
    <source>
        <dbReference type="PROSITE" id="PS51918"/>
    </source>
</evidence>
<evidence type="ECO:0000256" key="14">
    <source>
        <dbReference type="PIRSR" id="PIRSR001619-1"/>
    </source>
</evidence>
<keyword evidence="6 13" id="KW-0949">S-adenosyl-L-methionine</keyword>
<evidence type="ECO:0000313" key="17">
    <source>
        <dbReference type="Proteomes" id="UP000005096"/>
    </source>
</evidence>
<dbReference type="GO" id="GO:0051539">
    <property type="term" value="F:4 iron, 4 sulfur cluster binding"/>
    <property type="evidence" value="ECO:0007669"/>
    <property type="project" value="UniProtKB-KW"/>
</dbReference>
<dbReference type="eggNOG" id="COG0502">
    <property type="taxonomic scope" value="Bacteria"/>
</dbReference>
<dbReference type="GO" id="GO:0009102">
    <property type="term" value="P:biotin biosynthetic process"/>
    <property type="evidence" value="ECO:0007669"/>
    <property type="project" value="UniProtKB-UniRule"/>
</dbReference>
<evidence type="ECO:0000256" key="7">
    <source>
        <dbReference type="ARBA" id="ARBA00022714"/>
    </source>
</evidence>
<dbReference type="Proteomes" id="UP000005096">
    <property type="component" value="Chromosome"/>
</dbReference>
<dbReference type="InterPro" id="IPR002684">
    <property type="entry name" value="Biotin_synth/BioAB"/>
</dbReference>
<dbReference type="CDD" id="cd01335">
    <property type="entry name" value="Radical_SAM"/>
    <property type="match status" value="1"/>
</dbReference>
<keyword evidence="4 13" id="KW-0004">4Fe-4S</keyword>
<gene>
    <name evidence="13" type="primary">bioB</name>
    <name evidence="16" type="ORF">Apau_0331</name>
</gene>
<evidence type="ECO:0000256" key="4">
    <source>
        <dbReference type="ARBA" id="ARBA00022485"/>
    </source>
</evidence>
<dbReference type="InterPro" id="IPR024177">
    <property type="entry name" value="Biotin_synthase"/>
</dbReference>
<dbReference type="PANTHER" id="PTHR22976">
    <property type="entry name" value="BIOTIN SYNTHASE"/>
    <property type="match status" value="1"/>
</dbReference>
<comment type="cofactor">
    <cofactor evidence="13 14">
        <name>[4Fe-4S] cluster</name>
        <dbReference type="ChEBI" id="CHEBI:49883"/>
    </cofactor>
    <text evidence="13 14">Binds 1 [4Fe-4S] cluster. The cluster is coordinated with 3 cysteines and an exchangeable S-adenosyl-L-methionine.</text>
</comment>
<comment type="catalytic activity">
    <reaction evidence="12 13">
        <text>(4R,5S)-dethiobiotin + (sulfur carrier)-SH + 2 reduced [2Fe-2S]-[ferredoxin] + 2 S-adenosyl-L-methionine = (sulfur carrier)-H + biotin + 2 5'-deoxyadenosine + 2 L-methionine + 2 oxidized [2Fe-2S]-[ferredoxin]</text>
        <dbReference type="Rhea" id="RHEA:22060"/>
        <dbReference type="Rhea" id="RHEA-COMP:10000"/>
        <dbReference type="Rhea" id="RHEA-COMP:10001"/>
        <dbReference type="Rhea" id="RHEA-COMP:14737"/>
        <dbReference type="Rhea" id="RHEA-COMP:14739"/>
        <dbReference type="ChEBI" id="CHEBI:17319"/>
        <dbReference type="ChEBI" id="CHEBI:29917"/>
        <dbReference type="ChEBI" id="CHEBI:33737"/>
        <dbReference type="ChEBI" id="CHEBI:33738"/>
        <dbReference type="ChEBI" id="CHEBI:57586"/>
        <dbReference type="ChEBI" id="CHEBI:57844"/>
        <dbReference type="ChEBI" id="CHEBI:59789"/>
        <dbReference type="ChEBI" id="CHEBI:64428"/>
        <dbReference type="ChEBI" id="CHEBI:149473"/>
        <dbReference type="EC" id="2.8.1.6"/>
    </reaction>
</comment>
<dbReference type="InterPro" id="IPR013785">
    <property type="entry name" value="Aldolase_TIM"/>
</dbReference>
<feature type="binding site" evidence="13 14">
    <location>
        <position position="69"/>
    </location>
    <ligand>
        <name>[4Fe-4S] cluster</name>
        <dbReference type="ChEBI" id="CHEBI:49883"/>
        <note>4Fe-4S-S-AdoMet</note>
    </ligand>
</feature>
<dbReference type="GO" id="GO:0051537">
    <property type="term" value="F:2 iron, 2 sulfur cluster binding"/>
    <property type="evidence" value="ECO:0007669"/>
    <property type="project" value="UniProtKB-KW"/>
</dbReference>
<keyword evidence="17" id="KW-1185">Reference proteome</keyword>
<comment type="subunit">
    <text evidence="13">Homodimer.</text>
</comment>
<dbReference type="SMART" id="SM00876">
    <property type="entry name" value="BATS"/>
    <property type="match status" value="1"/>
</dbReference>
<evidence type="ECO:0000256" key="12">
    <source>
        <dbReference type="ARBA" id="ARBA00051157"/>
    </source>
</evidence>
<feature type="binding site" evidence="13 14">
    <location>
        <position position="140"/>
    </location>
    <ligand>
        <name>[2Fe-2S] cluster</name>
        <dbReference type="ChEBI" id="CHEBI:190135"/>
    </ligand>
</feature>
<dbReference type="SFLD" id="SFLDG01278">
    <property type="entry name" value="biotin_synthase_like"/>
    <property type="match status" value="1"/>
</dbReference>
<dbReference type="Gene3D" id="3.20.20.70">
    <property type="entry name" value="Aldolase class I"/>
    <property type="match status" value="1"/>
</dbReference>
<evidence type="ECO:0000256" key="5">
    <source>
        <dbReference type="ARBA" id="ARBA00022679"/>
    </source>
</evidence>
<dbReference type="InterPro" id="IPR006638">
    <property type="entry name" value="Elp3/MiaA/NifB-like_rSAM"/>
</dbReference>
<evidence type="ECO:0000256" key="10">
    <source>
        <dbReference type="ARBA" id="ARBA00023004"/>
    </source>
</evidence>
<evidence type="ECO:0000256" key="13">
    <source>
        <dbReference type="HAMAP-Rule" id="MF_01694"/>
    </source>
</evidence>
<dbReference type="HOGENOM" id="CLU_033172_2_1_0"/>
<dbReference type="EMBL" id="CM001022">
    <property type="protein sequence ID" value="EFQ22766.1"/>
    <property type="molecule type" value="Genomic_DNA"/>
</dbReference>
<dbReference type="SFLD" id="SFLDS00029">
    <property type="entry name" value="Radical_SAM"/>
    <property type="match status" value="1"/>
</dbReference>
<dbReference type="PANTHER" id="PTHR22976:SF2">
    <property type="entry name" value="BIOTIN SYNTHASE, MITOCHONDRIAL"/>
    <property type="match status" value="1"/>
</dbReference>
<feature type="domain" description="Radical SAM core" evidence="15">
    <location>
        <begin position="50"/>
        <end position="275"/>
    </location>
</feature>
<protein>
    <recommendedName>
        <fullName evidence="3 13">Biotin synthase</fullName>
        <ecNumber evidence="3 13">2.8.1.6</ecNumber>
    </recommendedName>
</protein>
<feature type="binding site" evidence="13 14">
    <location>
        <position position="65"/>
    </location>
    <ligand>
        <name>[4Fe-4S] cluster</name>
        <dbReference type="ChEBI" id="CHEBI:49883"/>
        <note>4Fe-4S-S-AdoMet</note>
    </ligand>
</feature>
<dbReference type="InterPro" id="IPR058240">
    <property type="entry name" value="rSAM_sf"/>
</dbReference>
<feature type="binding site" evidence="13 14">
    <location>
        <position position="200"/>
    </location>
    <ligand>
        <name>[2Fe-2S] cluster</name>
        <dbReference type="ChEBI" id="CHEBI:190135"/>
    </ligand>
</feature>
<dbReference type="STRING" id="584708.Apau_0331"/>
<evidence type="ECO:0000256" key="2">
    <source>
        <dbReference type="ARBA" id="ARBA00010765"/>
    </source>
</evidence>
<reference evidence="16 17" key="1">
    <citation type="journal article" date="2010" name="Stand. Genomic Sci.">
        <title>Non-contiguous finished genome sequence of Aminomonas paucivorans type strain (GLU-3).</title>
        <authorList>
            <person name="Pitluck S."/>
            <person name="Yasawong M."/>
            <person name="Held B."/>
            <person name="Lapidus A."/>
            <person name="Nolan M."/>
            <person name="Copeland A."/>
            <person name="Lucas S."/>
            <person name="Del Rio T.G."/>
            <person name="Tice H."/>
            <person name="Cheng J.F."/>
            <person name="Chertkov O."/>
            <person name="Goodwin L."/>
            <person name="Tapia R."/>
            <person name="Han C."/>
            <person name="Liolios K."/>
            <person name="Ivanova N."/>
            <person name="Mavromatis K."/>
            <person name="Ovchinnikova G."/>
            <person name="Pati A."/>
            <person name="Chen A."/>
            <person name="Palaniappan K."/>
            <person name="Land M."/>
            <person name="Hauser L."/>
            <person name="Chang Y.J."/>
            <person name="Jeffries C.D."/>
            <person name="Pukall R."/>
            <person name="Spring S."/>
            <person name="Rohde M."/>
            <person name="Sikorski J."/>
            <person name="Goker M."/>
            <person name="Woyke T."/>
            <person name="Bristow J."/>
            <person name="Eisen J.A."/>
            <person name="Markowitz V."/>
            <person name="Hugenholtz P."/>
            <person name="Kyrpides N.C."/>
            <person name="Klenk H.P."/>
        </authorList>
    </citation>
    <scope>NUCLEOTIDE SEQUENCE [LARGE SCALE GENOMIC DNA]</scope>
    <source>
        <strain evidence="16 17">DSM 12260</strain>
    </source>
</reference>
<comment type="cofactor">
    <cofactor evidence="13">
        <name>[2Fe-2S] cluster</name>
        <dbReference type="ChEBI" id="CHEBI:190135"/>
    </cofactor>
    <text evidence="13">Binds 1 [2Fe-2S] cluster. The cluster is coordinated with 3 cysteines and 1 arginine.</text>
</comment>
<dbReference type="SMART" id="SM00729">
    <property type="entry name" value="Elp3"/>
    <property type="match status" value="1"/>
</dbReference>
<evidence type="ECO:0000256" key="1">
    <source>
        <dbReference type="ARBA" id="ARBA00004942"/>
    </source>
</evidence>
<comment type="cofactor">
    <cofactor evidence="14">
        <name>[2Fe-2S] cluster</name>
        <dbReference type="ChEBI" id="CHEBI:190135"/>
    </cofactor>
    <text evidence="14">Binds 1 [2Fe-2S] cluster. The cluster is coordinated with 3 cysteines and 1 arginine.</text>
</comment>
<evidence type="ECO:0000256" key="9">
    <source>
        <dbReference type="ARBA" id="ARBA00022756"/>
    </source>
</evidence>
<sequence>MSPGEVRSLVDRVVSRGEGVCREEALALRDAPLPDLLEGASRIREAFSGRTLQLCAIVPFASGACGEDCAFCAQSARWNTRCVPRRMEDEEVLAAARRARSRGARFFSLVVSGRVPEEGLFRRMVSLIRRLRKETDLHLCASPGLVDEAQARELAEAGLRRLHGNLETGPGFFPRVCTTHRFEDKLRSLAAARAAGLEVCSGGLLGMGEGWEDRVDLALAVREAGAVSVPLNVLVPLPGTPLESRPSLEPGEFLRVASVFRFVLPRARIRFAGGRARVGSDQEAALLGPVDGVLAGDYLTTPGPGWEQDRQLFARLGREVG</sequence>
<dbReference type="GO" id="GO:0005506">
    <property type="term" value="F:iron ion binding"/>
    <property type="evidence" value="ECO:0007669"/>
    <property type="project" value="UniProtKB-UniRule"/>
</dbReference>
<comment type="similarity">
    <text evidence="2 13">Belongs to the radical SAM superfamily. Biotin synthase family.</text>
</comment>
<evidence type="ECO:0000313" key="16">
    <source>
        <dbReference type="EMBL" id="EFQ22766.1"/>
    </source>
</evidence>
<dbReference type="RefSeq" id="WP_006299913.1">
    <property type="nucleotide sequence ID" value="NZ_CM001022.1"/>
</dbReference>
<keyword evidence="9 13" id="KW-0093">Biotin biosynthesis</keyword>
<dbReference type="GO" id="GO:0004076">
    <property type="term" value="F:biotin synthase activity"/>
    <property type="evidence" value="ECO:0007669"/>
    <property type="project" value="UniProtKB-UniRule"/>
</dbReference>
<keyword evidence="5 13" id="KW-0808">Transferase</keyword>